<accession>A0ABX0UCN9</accession>
<organism evidence="1 2">
    <name type="scientific">Wenyingzhuangia heitensis</name>
    <dbReference type="NCBI Taxonomy" id="1487859"/>
    <lineage>
        <taxon>Bacteria</taxon>
        <taxon>Pseudomonadati</taxon>
        <taxon>Bacteroidota</taxon>
        <taxon>Flavobacteriia</taxon>
        <taxon>Flavobacteriales</taxon>
        <taxon>Flavobacteriaceae</taxon>
        <taxon>Wenyingzhuangia</taxon>
    </lineage>
</organism>
<evidence type="ECO:0000313" key="2">
    <source>
        <dbReference type="Proteomes" id="UP000745859"/>
    </source>
</evidence>
<protein>
    <submittedName>
        <fullName evidence="1">Aspartate racemase</fullName>
        <ecNumber evidence="1">5.1.1.13</ecNumber>
    </submittedName>
</protein>
<dbReference type="InterPro" id="IPR001920">
    <property type="entry name" value="Asp/Glu_race"/>
</dbReference>
<dbReference type="EMBL" id="JAASQL010000002">
    <property type="protein sequence ID" value="NIJ45635.1"/>
    <property type="molecule type" value="Genomic_DNA"/>
</dbReference>
<dbReference type="GO" id="GO:0047689">
    <property type="term" value="F:aspartate racemase activity"/>
    <property type="evidence" value="ECO:0007669"/>
    <property type="project" value="UniProtKB-EC"/>
</dbReference>
<gene>
    <name evidence="1" type="ORF">FHR24_002103</name>
</gene>
<keyword evidence="2" id="KW-1185">Reference proteome</keyword>
<dbReference type="Gene3D" id="3.40.50.1860">
    <property type="match status" value="2"/>
</dbReference>
<proteinExistence type="predicted"/>
<dbReference type="Proteomes" id="UP000745859">
    <property type="component" value="Unassembled WGS sequence"/>
</dbReference>
<comment type="caution">
    <text evidence="1">The sequence shown here is derived from an EMBL/GenBank/DDBJ whole genome shotgun (WGS) entry which is preliminary data.</text>
</comment>
<sequence>MGLGKIGILEMSKDSNNLYLNMLSNHCNFNTTNFSFYPTYFDEINNLLPHPSKELKKLLVNYLDKIKDVNYLIVPNITIHQTLDELFKEQTFKFKLIHPIIELVHDLKKVDQNKVVIFGSKHTMQPGYISSLLENYGIKCSFPTTKDYQQIETYRIAVYNKTATPDTINNFNTIVKKHATKTNVILACTELSLAYNSNFSNVFDLVKIQVASCFSK</sequence>
<dbReference type="EC" id="5.1.1.13" evidence="1"/>
<evidence type="ECO:0000313" key="1">
    <source>
        <dbReference type="EMBL" id="NIJ45635.1"/>
    </source>
</evidence>
<reference evidence="1 2" key="1">
    <citation type="submission" date="2020-03" db="EMBL/GenBank/DDBJ databases">
        <title>Genomic Encyclopedia of Type Strains, Phase IV (KMG-IV): sequencing the most valuable type-strain genomes for metagenomic binning, comparative biology and taxonomic classification.</title>
        <authorList>
            <person name="Goeker M."/>
        </authorList>
    </citation>
    <scope>NUCLEOTIDE SEQUENCE [LARGE SCALE GENOMIC DNA]</scope>
    <source>
        <strain evidence="1 2">DSM 101599</strain>
    </source>
</reference>
<name>A0ABX0UCN9_9FLAO</name>
<dbReference type="SUPFAM" id="SSF53681">
    <property type="entry name" value="Aspartate/glutamate racemase"/>
    <property type="match status" value="1"/>
</dbReference>
<dbReference type="RefSeq" id="WP_167188080.1">
    <property type="nucleotide sequence ID" value="NZ_JAASQL010000002.1"/>
</dbReference>
<keyword evidence="1" id="KW-0413">Isomerase</keyword>